<keyword evidence="4" id="KW-0049">Antioxidant</keyword>
<comment type="catalytic activity">
    <reaction evidence="11">
        <text>a hydroperoxide + [thioredoxin]-dithiol = an alcohol + [thioredoxin]-disulfide + H2O</text>
        <dbReference type="Rhea" id="RHEA:62620"/>
        <dbReference type="Rhea" id="RHEA-COMP:10698"/>
        <dbReference type="Rhea" id="RHEA-COMP:10700"/>
        <dbReference type="ChEBI" id="CHEBI:15377"/>
        <dbReference type="ChEBI" id="CHEBI:29950"/>
        <dbReference type="ChEBI" id="CHEBI:30879"/>
        <dbReference type="ChEBI" id="CHEBI:35924"/>
        <dbReference type="ChEBI" id="CHEBI:50058"/>
        <dbReference type="EC" id="1.11.1.24"/>
    </reaction>
</comment>
<dbReference type="RefSeq" id="WP_264793158.1">
    <property type="nucleotide sequence ID" value="NZ_AP026867.1"/>
</dbReference>
<evidence type="ECO:0000313" key="13">
    <source>
        <dbReference type="EMBL" id="BDS12037.1"/>
    </source>
</evidence>
<dbReference type="InterPro" id="IPR050924">
    <property type="entry name" value="Peroxiredoxin_BCP/PrxQ"/>
</dbReference>
<gene>
    <name evidence="13" type="ORF">AsAng_0027520</name>
</gene>
<evidence type="ECO:0000256" key="4">
    <source>
        <dbReference type="ARBA" id="ARBA00022862"/>
    </source>
</evidence>
<evidence type="ECO:0000256" key="10">
    <source>
        <dbReference type="ARBA" id="ARBA00042639"/>
    </source>
</evidence>
<dbReference type="GO" id="GO:0045454">
    <property type="term" value="P:cell redox homeostasis"/>
    <property type="evidence" value="ECO:0007669"/>
    <property type="project" value="TreeGrafter"/>
</dbReference>
<dbReference type="GO" id="GO:0005737">
    <property type="term" value="C:cytoplasm"/>
    <property type="evidence" value="ECO:0007669"/>
    <property type="project" value="TreeGrafter"/>
</dbReference>
<evidence type="ECO:0000256" key="9">
    <source>
        <dbReference type="ARBA" id="ARBA00038489"/>
    </source>
</evidence>
<comment type="function">
    <text evidence="1">Thiol-specific peroxidase that catalyzes the reduction of hydrogen peroxide and organic hydroperoxides to water and alcohols, respectively. Plays a role in cell protection against oxidative stress by detoxifying peroxides and as sensor of hydrogen peroxide-mediated signaling events.</text>
</comment>
<evidence type="ECO:0000259" key="12">
    <source>
        <dbReference type="PROSITE" id="PS51352"/>
    </source>
</evidence>
<keyword evidence="5" id="KW-0560">Oxidoreductase</keyword>
<dbReference type="Gene3D" id="3.40.30.10">
    <property type="entry name" value="Glutaredoxin"/>
    <property type="match status" value="1"/>
</dbReference>
<keyword evidence="6" id="KW-1015">Disulfide bond</keyword>
<dbReference type="EMBL" id="AP026867">
    <property type="protein sequence ID" value="BDS12037.1"/>
    <property type="molecule type" value="Genomic_DNA"/>
</dbReference>
<evidence type="ECO:0000256" key="11">
    <source>
        <dbReference type="ARBA" id="ARBA00049091"/>
    </source>
</evidence>
<evidence type="ECO:0000313" key="14">
    <source>
        <dbReference type="Proteomes" id="UP001060919"/>
    </source>
</evidence>
<evidence type="ECO:0000256" key="8">
    <source>
        <dbReference type="ARBA" id="ARBA00032824"/>
    </source>
</evidence>
<keyword evidence="7" id="KW-0676">Redox-active center</keyword>
<dbReference type="GO" id="GO:0008379">
    <property type="term" value="F:thioredoxin peroxidase activity"/>
    <property type="evidence" value="ECO:0007669"/>
    <property type="project" value="TreeGrafter"/>
</dbReference>
<dbReference type="SUPFAM" id="SSF52833">
    <property type="entry name" value="Thioredoxin-like"/>
    <property type="match status" value="1"/>
</dbReference>
<dbReference type="AlphaFoldDB" id="A0A915YFD9"/>
<dbReference type="EC" id="1.11.1.24" evidence="2"/>
<sequence>MKYLGILFLFLTQLGYAQHGIGLEPLEIGSLAPSFEAKNQAGEPIKSADLLEKGAIVLVFYRGTWCPYCQKHVSELQEGLEQLIDKGANVVVVTPERPEYIKKMVKKTAATFSILHDEDYAIMEDYHTKYTIQKTDEMSFKDYVVSHTKTHNQDDEAILPVPATYIIGKDGRIKFVHFETDYKQRSTVEMILENL</sequence>
<dbReference type="InterPro" id="IPR000866">
    <property type="entry name" value="AhpC/TSA"/>
</dbReference>
<protein>
    <recommendedName>
        <fullName evidence="2">thioredoxin-dependent peroxiredoxin</fullName>
        <ecNumber evidence="2">1.11.1.24</ecNumber>
    </recommendedName>
    <alternativeName>
        <fullName evidence="8">Thioredoxin peroxidase</fullName>
    </alternativeName>
    <alternativeName>
        <fullName evidence="10">Thioredoxin-dependent peroxiredoxin Bcp</fullName>
    </alternativeName>
</protein>
<accession>A0A915YFD9</accession>
<dbReference type="InterPro" id="IPR036249">
    <property type="entry name" value="Thioredoxin-like_sf"/>
</dbReference>
<dbReference type="PANTHER" id="PTHR42801">
    <property type="entry name" value="THIOREDOXIN-DEPENDENT PEROXIDE REDUCTASE"/>
    <property type="match status" value="1"/>
</dbReference>
<comment type="similarity">
    <text evidence="9">Belongs to the peroxiredoxin family. BCP/PrxQ subfamily.</text>
</comment>
<dbReference type="CDD" id="cd02970">
    <property type="entry name" value="PRX_like2"/>
    <property type="match status" value="1"/>
</dbReference>
<keyword evidence="14" id="KW-1185">Reference proteome</keyword>
<evidence type="ECO:0000256" key="3">
    <source>
        <dbReference type="ARBA" id="ARBA00022559"/>
    </source>
</evidence>
<evidence type="ECO:0000256" key="5">
    <source>
        <dbReference type="ARBA" id="ARBA00023002"/>
    </source>
</evidence>
<dbReference type="KEGG" id="aup:AsAng_0027520"/>
<dbReference type="Pfam" id="PF00578">
    <property type="entry name" value="AhpC-TSA"/>
    <property type="match status" value="1"/>
</dbReference>
<name>A0A915YFD9_9BACT</name>
<dbReference type="GO" id="GO:0034599">
    <property type="term" value="P:cellular response to oxidative stress"/>
    <property type="evidence" value="ECO:0007669"/>
    <property type="project" value="TreeGrafter"/>
</dbReference>
<dbReference type="PROSITE" id="PS51352">
    <property type="entry name" value="THIOREDOXIN_2"/>
    <property type="match status" value="1"/>
</dbReference>
<evidence type="ECO:0000256" key="2">
    <source>
        <dbReference type="ARBA" id="ARBA00013017"/>
    </source>
</evidence>
<evidence type="ECO:0000256" key="6">
    <source>
        <dbReference type="ARBA" id="ARBA00023157"/>
    </source>
</evidence>
<evidence type="ECO:0000256" key="7">
    <source>
        <dbReference type="ARBA" id="ARBA00023284"/>
    </source>
</evidence>
<dbReference type="Proteomes" id="UP001060919">
    <property type="component" value="Chromosome"/>
</dbReference>
<feature type="domain" description="Thioredoxin" evidence="12">
    <location>
        <begin position="26"/>
        <end position="195"/>
    </location>
</feature>
<reference evidence="13" key="1">
    <citation type="submission" date="2022-09" db="EMBL/GenBank/DDBJ databases">
        <title>Aureispira anguillicida sp. nov., isolated from Leptocephalus of Japanese eel Anguilla japonica.</title>
        <authorList>
            <person name="Yuasa K."/>
            <person name="Mekata T."/>
            <person name="Ikunari K."/>
        </authorList>
    </citation>
    <scope>NUCLEOTIDE SEQUENCE</scope>
    <source>
        <strain evidence="13">EL160426</strain>
    </source>
</reference>
<dbReference type="InterPro" id="IPR013766">
    <property type="entry name" value="Thioredoxin_domain"/>
</dbReference>
<evidence type="ECO:0000256" key="1">
    <source>
        <dbReference type="ARBA" id="ARBA00003330"/>
    </source>
</evidence>
<dbReference type="PANTHER" id="PTHR42801:SF7">
    <property type="entry name" value="SLL1159 PROTEIN"/>
    <property type="match status" value="1"/>
</dbReference>
<keyword evidence="3" id="KW-0575">Peroxidase</keyword>
<proteinExistence type="inferred from homology"/>
<organism evidence="13 14">
    <name type="scientific">Aureispira anguillae</name>
    <dbReference type="NCBI Taxonomy" id="2864201"/>
    <lineage>
        <taxon>Bacteria</taxon>
        <taxon>Pseudomonadati</taxon>
        <taxon>Bacteroidota</taxon>
        <taxon>Saprospiria</taxon>
        <taxon>Saprospirales</taxon>
        <taxon>Saprospiraceae</taxon>
        <taxon>Aureispira</taxon>
    </lineage>
</organism>